<name>A0A8K9X545_ONCMY</name>
<dbReference type="AlphaFoldDB" id="A0A8K9X545"/>
<protein>
    <recommendedName>
        <fullName evidence="8">Geminin coiled-coil domain containing</fullName>
    </recommendedName>
</protein>
<evidence type="ECO:0008006" key="8">
    <source>
        <dbReference type="Google" id="ProtNLM"/>
    </source>
</evidence>
<accession>A0A8K9X545</accession>
<dbReference type="CDD" id="cd22588">
    <property type="entry name" value="GemC1_CC"/>
    <property type="match status" value="1"/>
</dbReference>
<evidence type="ECO:0000256" key="2">
    <source>
        <dbReference type="ARBA" id="ARBA00023054"/>
    </source>
</evidence>
<organism evidence="6 7">
    <name type="scientific">Oncorhynchus mykiss</name>
    <name type="common">Rainbow trout</name>
    <name type="synonym">Salmo gairdneri</name>
    <dbReference type="NCBI Taxonomy" id="8022"/>
    <lineage>
        <taxon>Eukaryota</taxon>
        <taxon>Metazoa</taxon>
        <taxon>Chordata</taxon>
        <taxon>Craniata</taxon>
        <taxon>Vertebrata</taxon>
        <taxon>Euteleostomi</taxon>
        <taxon>Actinopterygii</taxon>
        <taxon>Neopterygii</taxon>
        <taxon>Teleostei</taxon>
        <taxon>Protacanthopterygii</taxon>
        <taxon>Salmoniformes</taxon>
        <taxon>Salmonidae</taxon>
        <taxon>Salmoninae</taxon>
        <taxon>Oncorhynchus</taxon>
    </lineage>
</organism>
<evidence type="ECO:0000313" key="6">
    <source>
        <dbReference type="Ensembl" id="ENSOMYP00000127784.1"/>
    </source>
</evidence>
<dbReference type="GO" id="GO:0045786">
    <property type="term" value="P:negative regulation of cell cycle"/>
    <property type="evidence" value="ECO:0007669"/>
    <property type="project" value="TreeGrafter"/>
</dbReference>
<evidence type="ECO:0000256" key="1">
    <source>
        <dbReference type="ARBA" id="ARBA00004123"/>
    </source>
</evidence>
<sequence>PTLLTEVLRFCERAKGSGICTVWISRTKQRTAQTCQDLSFVGGQLYDCPYPAPTLADSVDVSTVTLASFWAAGSPDNTACQQESTQRELLSRLDCGTSPPDPNWNDHLSPHLQRNKQLQDTLIQREEELARLQEENNNLKEFLNSSCVKALEEKTKSLLSAQSGDGRRNRKRNSEIQNLHGVGEFRNLSASQLLLGSQVKRTCRNLSLEFCPKEELACIDSVDLWILQTLGLKDEDTIDTSSTEYSFNCSISSLTKCSSVTDTSGDYCQTTDHKNTAYDSNADGLCNGASIGHSNDYCFNTNSDYSLSTDSGSDFTGTVLSVLYSPSIEVPPNFHVTPYAPPLPQSFNTLSPPDPIQSFRPILATSPKLSQDRSPGLHHTPSLHCHSLSNPIGGDVMNTPLSTPRSQTELAFSVSLNPSSSVRLKTHSFPQGQAFVHKNTQGGWNFTWVPKQGP</sequence>
<dbReference type="Ensembl" id="ENSOMYT00000117660.1">
    <property type="protein sequence ID" value="ENSOMYP00000127784.1"/>
    <property type="gene ID" value="ENSOMYG00000021731.2"/>
</dbReference>
<keyword evidence="7" id="KW-1185">Reference proteome</keyword>
<reference evidence="6" key="3">
    <citation type="submission" date="2025-09" db="UniProtKB">
        <authorList>
            <consortium name="Ensembl"/>
        </authorList>
    </citation>
    <scope>IDENTIFICATION</scope>
</reference>
<dbReference type="Proteomes" id="UP000694395">
    <property type="component" value="Chromosome 24"/>
</dbReference>
<proteinExistence type="predicted"/>
<dbReference type="GeneTree" id="ENSGT00940000153270"/>
<feature type="coiled-coil region" evidence="5">
    <location>
        <begin position="115"/>
        <end position="145"/>
    </location>
</feature>
<comment type="subcellular location">
    <subcellularLocation>
        <location evidence="1">Nucleus</location>
    </subcellularLocation>
</comment>
<dbReference type="PANTHER" id="PTHR13372">
    <property type="entry name" value="GEMININ"/>
    <property type="match status" value="1"/>
</dbReference>
<keyword evidence="4" id="KW-0131">Cell cycle</keyword>
<dbReference type="GO" id="GO:0005634">
    <property type="term" value="C:nucleus"/>
    <property type="evidence" value="ECO:0007669"/>
    <property type="project" value="UniProtKB-SubCell"/>
</dbReference>
<keyword evidence="3" id="KW-0539">Nucleus</keyword>
<dbReference type="Gene3D" id="1.20.5.1180">
    <property type="entry name" value="Geminin coiled-coil domain"/>
    <property type="match status" value="1"/>
</dbReference>
<reference evidence="6" key="1">
    <citation type="submission" date="2020-07" db="EMBL/GenBank/DDBJ databases">
        <title>A long reads based de novo assembly of the rainbow trout Arlee double haploid line genome.</title>
        <authorList>
            <person name="Gao G."/>
            <person name="Palti Y."/>
        </authorList>
    </citation>
    <scope>NUCLEOTIDE SEQUENCE [LARGE SCALE GENOMIC DNA]</scope>
</reference>
<reference evidence="6" key="2">
    <citation type="submission" date="2025-08" db="UniProtKB">
        <authorList>
            <consortium name="Ensembl"/>
        </authorList>
    </citation>
    <scope>IDENTIFICATION</scope>
</reference>
<evidence type="ECO:0000313" key="7">
    <source>
        <dbReference type="Proteomes" id="UP000694395"/>
    </source>
</evidence>
<dbReference type="InterPro" id="IPR059237">
    <property type="entry name" value="GemC1_CC"/>
</dbReference>
<dbReference type="GO" id="GO:0008156">
    <property type="term" value="P:negative regulation of DNA replication"/>
    <property type="evidence" value="ECO:0007669"/>
    <property type="project" value="TreeGrafter"/>
</dbReference>
<keyword evidence="2 5" id="KW-0175">Coiled coil</keyword>
<dbReference type="PANTHER" id="PTHR13372:SF2">
    <property type="entry name" value="GEMININ COILED-COIL DOMAIN-CONTAINING PROTEIN 1"/>
    <property type="match status" value="1"/>
</dbReference>
<evidence type="ECO:0000256" key="3">
    <source>
        <dbReference type="ARBA" id="ARBA00023242"/>
    </source>
</evidence>
<evidence type="ECO:0000256" key="4">
    <source>
        <dbReference type="ARBA" id="ARBA00023306"/>
    </source>
</evidence>
<evidence type="ECO:0000256" key="5">
    <source>
        <dbReference type="SAM" id="Coils"/>
    </source>
</evidence>